<dbReference type="PANTHER" id="PTHR31947:SF36">
    <property type="entry name" value="DNA_RNA-BINDING PROTEIN ALBA-LIKE DOMAIN-CONTAINING PROTEIN"/>
    <property type="match status" value="1"/>
</dbReference>
<keyword evidence="4" id="KW-1185">Reference proteome</keyword>
<dbReference type="InterPro" id="IPR036882">
    <property type="entry name" value="Alba-like_dom_sf"/>
</dbReference>
<dbReference type="RefSeq" id="XP_020428492.1">
    <property type="nucleotide sequence ID" value="XM_020580907.1"/>
</dbReference>
<evidence type="ECO:0000256" key="1">
    <source>
        <dbReference type="SAM" id="MobiDB-lite"/>
    </source>
</evidence>
<gene>
    <name evidence="3" type="ORF">PPL_10125</name>
</gene>
<proteinExistence type="predicted"/>
<dbReference type="PANTHER" id="PTHR31947">
    <property type="entry name" value="DNA/RNA-BINDING PROTEIN ALBA 3"/>
    <property type="match status" value="1"/>
</dbReference>
<dbReference type="AlphaFoldDB" id="D3BQE0"/>
<comment type="caution">
    <text evidence="3">The sequence shown here is derived from an EMBL/GenBank/DDBJ whole genome shotgun (WGS) entry which is preliminary data.</text>
</comment>
<accession>D3BQE0</accession>
<dbReference type="EMBL" id="ADBJ01000047">
    <property type="protein sequence ID" value="EFA76360.1"/>
    <property type="molecule type" value="Genomic_DNA"/>
</dbReference>
<dbReference type="Gene3D" id="3.30.110.20">
    <property type="entry name" value="Alba-like domain"/>
    <property type="match status" value="1"/>
</dbReference>
<protein>
    <recommendedName>
        <fullName evidence="2">DNA/RNA-binding protein Alba-like domain-containing protein</fullName>
    </recommendedName>
</protein>
<dbReference type="Pfam" id="PF01918">
    <property type="entry name" value="Alba"/>
    <property type="match status" value="1"/>
</dbReference>
<dbReference type="OMA" id="CLTVEYL"/>
<dbReference type="InterPro" id="IPR014560">
    <property type="entry name" value="UCP030333_Alba"/>
</dbReference>
<name>D3BQE0_HETP5</name>
<organism evidence="3 4">
    <name type="scientific">Heterostelium pallidum (strain ATCC 26659 / Pp 5 / PN500)</name>
    <name type="common">Cellular slime mold</name>
    <name type="synonym">Polysphondylium pallidum</name>
    <dbReference type="NCBI Taxonomy" id="670386"/>
    <lineage>
        <taxon>Eukaryota</taxon>
        <taxon>Amoebozoa</taxon>
        <taxon>Evosea</taxon>
        <taxon>Eumycetozoa</taxon>
        <taxon>Dictyostelia</taxon>
        <taxon>Acytosteliales</taxon>
        <taxon>Acytosteliaceae</taxon>
        <taxon>Heterostelium</taxon>
    </lineage>
</organism>
<dbReference type="GeneID" id="31365596"/>
<dbReference type="FunCoup" id="D3BQE0">
    <property type="interactions" value="26"/>
</dbReference>
<dbReference type="GO" id="GO:0003723">
    <property type="term" value="F:RNA binding"/>
    <property type="evidence" value="ECO:0007669"/>
    <property type="project" value="TreeGrafter"/>
</dbReference>
<evidence type="ECO:0000313" key="3">
    <source>
        <dbReference type="EMBL" id="EFA76360.1"/>
    </source>
</evidence>
<sequence>MSDESPSTMAINNGHDKRKIKISKDKVKSSFYYSDLATRFLETEDYVDISGLGRAISKVCLTVEYLKSNNVITVKKIQTGMNSSVELIVTVEKGPNHSEYLKSMEERKKSPPMHDDD</sequence>
<dbReference type="InParanoid" id="D3BQE0"/>
<reference evidence="3 4" key="1">
    <citation type="journal article" date="2011" name="Genome Res.">
        <title>Phylogeny-wide analysis of social amoeba genomes highlights ancient origins for complex intercellular communication.</title>
        <authorList>
            <person name="Heidel A.J."/>
            <person name="Lawal H.M."/>
            <person name="Felder M."/>
            <person name="Schilde C."/>
            <person name="Helps N.R."/>
            <person name="Tunggal B."/>
            <person name="Rivero F."/>
            <person name="John U."/>
            <person name="Schleicher M."/>
            <person name="Eichinger L."/>
            <person name="Platzer M."/>
            <person name="Noegel A.A."/>
            <person name="Schaap P."/>
            <person name="Gloeckner G."/>
        </authorList>
    </citation>
    <scope>NUCLEOTIDE SEQUENCE [LARGE SCALE GENOMIC DNA]</scope>
    <source>
        <strain evidence="4">ATCC 26659 / Pp 5 / PN500</strain>
    </source>
</reference>
<feature type="domain" description="DNA/RNA-binding protein Alba-like" evidence="2">
    <location>
        <begin position="20"/>
        <end position="79"/>
    </location>
</feature>
<dbReference type="Proteomes" id="UP000001396">
    <property type="component" value="Unassembled WGS sequence"/>
</dbReference>
<dbReference type="GO" id="GO:0005634">
    <property type="term" value="C:nucleus"/>
    <property type="evidence" value="ECO:0007669"/>
    <property type="project" value="TreeGrafter"/>
</dbReference>
<evidence type="ECO:0000313" key="4">
    <source>
        <dbReference type="Proteomes" id="UP000001396"/>
    </source>
</evidence>
<dbReference type="SUPFAM" id="SSF82704">
    <property type="entry name" value="AlbA-like"/>
    <property type="match status" value="1"/>
</dbReference>
<evidence type="ECO:0000259" key="2">
    <source>
        <dbReference type="Pfam" id="PF01918"/>
    </source>
</evidence>
<dbReference type="InterPro" id="IPR002775">
    <property type="entry name" value="DNA/RNA-bd_Alba-like"/>
</dbReference>
<feature type="region of interest" description="Disordered" evidence="1">
    <location>
        <begin position="98"/>
        <end position="117"/>
    </location>
</feature>